<organism evidence="4 5">
    <name type="scientific">Exidia glandulosa HHB12029</name>
    <dbReference type="NCBI Taxonomy" id="1314781"/>
    <lineage>
        <taxon>Eukaryota</taxon>
        <taxon>Fungi</taxon>
        <taxon>Dikarya</taxon>
        <taxon>Basidiomycota</taxon>
        <taxon>Agaricomycotina</taxon>
        <taxon>Agaricomycetes</taxon>
        <taxon>Auriculariales</taxon>
        <taxon>Exidiaceae</taxon>
        <taxon>Exidia</taxon>
    </lineage>
</organism>
<evidence type="ECO:0000256" key="1">
    <source>
        <dbReference type="SAM" id="MobiDB-lite"/>
    </source>
</evidence>
<name>A0A165LDC5_EXIGL</name>
<evidence type="ECO:0000313" key="4">
    <source>
        <dbReference type="EMBL" id="KZV97713.1"/>
    </source>
</evidence>
<feature type="non-terminal residue" evidence="4">
    <location>
        <position position="1"/>
    </location>
</feature>
<proteinExistence type="predicted"/>
<feature type="compositionally biased region" description="Polar residues" evidence="1">
    <location>
        <begin position="253"/>
        <end position="268"/>
    </location>
</feature>
<accession>A0A165LDC5</accession>
<keyword evidence="2" id="KW-0812">Transmembrane</keyword>
<dbReference type="Proteomes" id="UP000077266">
    <property type="component" value="Unassembled WGS sequence"/>
</dbReference>
<evidence type="ECO:0000256" key="3">
    <source>
        <dbReference type="SAM" id="SignalP"/>
    </source>
</evidence>
<feature type="chain" id="PRO_5007861582" description="Mid2 domain-containing protein" evidence="3">
    <location>
        <begin position="21"/>
        <end position="294"/>
    </location>
</feature>
<gene>
    <name evidence="4" type="ORF">EXIGLDRAFT_730095</name>
</gene>
<keyword evidence="2" id="KW-1133">Transmembrane helix</keyword>
<evidence type="ECO:0000313" key="5">
    <source>
        <dbReference type="Proteomes" id="UP000077266"/>
    </source>
</evidence>
<evidence type="ECO:0008006" key="6">
    <source>
        <dbReference type="Google" id="ProtNLM"/>
    </source>
</evidence>
<feature type="transmembrane region" description="Helical" evidence="2">
    <location>
        <begin position="184"/>
        <end position="209"/>
    </location>
</feature>
<keyword evidence="5" id="KW-1185">Reference proteome</keyword>
<feature type="region of interest" description="Disordered" evidence="1">
    <location>
        <begin position="234"/>
        <end position="268"/>
    </location>
</feature>
<evidence type="ECO:0000256" key="2">
    <source>
        <dbReference type="SAM" id="Phobius"/>
    </source>
</evidence>
<dbReference type="AlphaFoldDB" id="A0A165LDC5"/>
<reference evidence="4 5" key="1">
    <citation type="journal article" date="2016" name="Mol. Biol. Evol.">
        <title>Comparative Genomics of Early-Diverging Mushroom-Forming Fungi Provides Insights into the Origins of Lignocellulose Decay Capabilities.</title>
        <authorList>
            <person name="Nagy L.G."/>
            <person name="Riley R."/>
            <person name="Tritt A."/>
            <person name="Adam C."/>
            <person name="Daum C."/>
            <person name="Floudas D."/>
            <person name="Sun H."/>
            <person name="Yadav J.S."/>
            <person name="Pangilinan J."/>
            <person name="Larsson K.H."/>
            <person name="Matsuura K."/>
            <person name="Barry K."/>
            <person name="Labutti K."/>
            <person name="Kuo R."/>
            <person name="Ohm R.A."/>
            <person name="Bhattacharya S.S."/>
            <person name="Shirouzu T."/>
            <person name="Yoshinaga Y."/>
            <person name="Martin F.M."/>
            <person name="Grigoriev I.V."/>
            <person name="Hibbett D.S."/>
        </authorList>
    </citation>
    <scope>NUCLEOTIDE SEQUENCE [LARGE SCALE GENOMIC DNA]</scope>
    <source>
        <strain evidence="4 5">HHB12029</strain>
    </source>
</reference>
<keyword evidence="3" id="KW-0732">Signal</keyword>
<dbReference type="InParanoid" id="A0A165LDC5"/>
<keyword evidence="2" id="KW-0472">Membrane</keyword>
<sequence length="294" mass="30560">MLETHCLILFSLVLLSPWACHPVVTSAHHAFAFARALFVLPAASATSTVLVVHFQNGSVFSATLDAVQTGTASASGSTRAVGPSPFIASPSTALPTHPPKQPTVNSVASVHSAVPTVHQSSPSAHRLTVTSGAASVQASTAVTPSGNVLSFVDAGSVTVDESTRSTPTSSAAAISSISGDHLTLVLIIIAASLGILLLVVLVAVGVMVYRRRRRLRQNRAARPYTSAWSSNVSAWSSDVSPSQHGLKLDTRRLTTGGSEKSSTRTAYDTVSERCKGDTASCLTLQLKYPGFAID</sequence>
<protein>
    <recommendedName>
        <fullName evidence="6">Mid2 domain-containing protein</fullName>
    </recommendedName>
</protein>
<feature type="signal peptide" evidence="3">
    <location>
        <begin position="1"/>
        <end position="20"/>
    </location>
</feature>
<dbReference type="EMBL" id="KV425927">
    <property type="protein sequence ID" value="KZV97713.1"/>
    <property type="molecule type" value="Genomic_DNA"/>
</dbReference>